<dbReference type="InterPro" id="IPR013762">
    <property type="entry name" value="Integrase-like_cat_sf"/>
</dbReference>
<dbReference type="AlphaFoldDB" id="A0A3A9XX51"/>
<evidence type="ECO:0000256" key="1">
    <source>
        <dbReference type="ARBA" id="ARBA00023172"/>
    </source>
</evidence>
<dbReference type="SUPFAM" id="SSF56349">
    <property type="entry name" value="DNA breaking-rejoining enzymes"/>
    <property type="match status" value="1"/>
</dbReference>
<dbReference type="Pfam" id="PF00589">
    <property type="entry name" value="Phage_integrase"/>
    <property type="match status" value="1"/>
</dbReference>
<sequence>MRISSSRFLKAARDDRWYAPYSVALALGLRRGEALALRWVDVDLVDGVLRVRQSLQRTGGQLRFGPVKTDGSERAVALPAGLVDVLRGHRVLQRTKREAAGDRWQEHGLLFTTKIGTPIEPRNINRHLDQLCERAGVRRIRVHDLRHVGVSRGGQKGQGPVSHDGKPAPDLLCARRDSNP</sequence>
<accession>A0A3A9XX51</accession>
<proteinExistence type="predicted"/>
<gene>
    <name evidence="4" type="ORF">D7044_22810</name>
</gene>
<name>A0A3A9XX51_9ACTN</name>
<evidence type="ECO:0000256" key="2">
    <source>
        <dbReference type="SAM" id="MobiDB-lite"/>
    </source>
</evidence>
<dbReference type="Proteomes" id="UP000275865">
    <property type="component" value="Unassembled WGS sequence"/>
</dbReference>
<dbReference type="EMBL" id="RAZT01000011">
    <property type="protein sequence ID" value="RKN29659.1"/>
    <property type="molecule type" value="Genomic_DNA"/>
</dbReference>
<feature type="region of interest" description="Disordered" evidence="2">
    <location>
        <begin position="148"/>
        <end position="180"/>
    </location>
</feature>
<evidence type="ECO:0000313" key="4">
    <source>
        <dbReference type="EMBL" id="RKN29659.1"/>
    </source>
</evidence>
<organism evidence="4 5">
    <name type="scientific">Micromonospora musae</name>
    <dbReference type="NCBI Taxonomy" id="1894970"/>
    <lineage>
        <taxon>Bacteria</taxon>
        <taxon>Bacillati</taxon>
        <taxon>Actinomycetota</taxon>
        <taxon>Actinomycetes</taxon>
        <taxon>Micromonosporales</taxon>
        <taxon>Micromonosporaceae</taxon>
        <taxon>Micromonospora</taxon>
    </lineage>
</organism>
<evidence type="ECO:0000313" key="5">
    <source>
        <dbReference type="Proteomes" id="UP000275865"/>
    </source>
</evidence>
<feature type="compositionally biased region" description="Basic and acidic residues" evidence="2">
    <location>
        <begin position="163"/>
        <end position="180"/>
    </location>
</feature>
<reference evidence="4 5" key="1">
    <citation type="submission" date="2018-09" db="EMBL/GenBank/DDBJ databases">
        <title>Micromonospora sp. nov. MS1-9, isolated from a root of Musa sp.</title>
        <authorList>
            <person name="Kuncharoen N."/>
            <person name="Kudo T."/>
            <person name="Ohkuma M."/>
            <person name="Yuki M."/>
            <person name="Tanasupawat S."/>
        </authorList>
    </citation>
    <scope>NUCLEOTIDE SEQUENCE [LARGE SCALE GENOMIC DNA]</scope>
    <source>
        <strain evidence="4 5">MS1-9</strain>
    </source>
</reference>
<dbReference type="PANTHER" id="PTHR30349:SF91">
    <property type="entry name" value="INTA PROTEIN"/>
    <property type="match status" value="1"/>
</dbReference>
<dbReference type="Gene3D" id="1.10.443.10">
    <property type="entry name" value="Intergrase catalytic core"/>
    <property type="match status" value="1"/>
</dbReference>
<dbReference type="GO" id="GO:0015074">
    <property type="term" value="P:DNA integration"/>
    <property type="evidence" value="ECO:0007669"/>
    <property type="project" value="InterPro"/>
</dbReference>
<dbReference type="InterPro" id="IPR011010">
    <property type="entry name" value="DNA_brk_join_enz"/>
</dbReference>
<dbReference type="RefSeq" id="WP_120690130.1">
    <property type="nucleotide sequence ID" value="NZ_RAZT01000011.1"/>
</dbReference>
<evidence type="ECO:0000259" key="3">
    <source>
        <dbReference type="PROSITE" id="PS51898"/>
    </source>
</evidence>
<dbReference type="GO" id="GO:0006310">
    <property type="term" value="P:DNA recombination"/>
    <property type="evidence" value="ECO:0007669"/>
    <property type="project" value="UniProtKB-KW"/>
</dbReference>
<comment type="caution">
    <text evidence="4">The sequence shown here is derived from an EMBL/GenBank/DDBJ whole genome shotgun (WGS) entry which is preliminary data.</text>
</comment>
<protein>
    <submittedName>
        <fullName evidence="4">Site-specific integrase</fullName>
    </submittedName>
</protein>
<feature type="domain" description="Tyr recombinase" evidence="3">
    <location>
        <begin position="1"/>
        <end position="180"/>
    </location>
</feature>
<dbReference type="GO" id="GO:0003677">
    <property type="term" value="F:DNA binding"/>
    <property type="evidence" value="ECO:0007669"/>
    <property type="project" value="InterPro"/>
</dbReference>
<dbReference type="CDD" id="cd01189">
    <property type="entry name" value="INT_ICEBs1_C_like"/>
    <property type="match status" value="1"/>
</dbReference>
<dbReference type="PANTHER" id="PTHR30349">
    <property type="entry name" value="PHAGE INTEGRASE-RELATED"/>
    <property type="match status" value="1"/>
</dbReference>
<dbReference type="InterPro" id="IPR050090">
    <property type="entry name" value="Tyrosine_recombinase_XerCD"/>
</dbReference>
<keyword evidence="1" id="KW-0233">DNA recombination</keyword>
<dbReference type="PROSITE" id="PS51898">
    <property type="entry name" value="TYR_RECOMBINASE"/>
    <property type="match status" value="1"/>
</dbReference>
<dbReference type="InterPro" id="IPR002104">
    <property type="entry name" value="Integrase_catalytic"/>
</dbReference>